<proteinExistence type="inferred from homology"/>
<dbReference type="NCBIfam" id="TIGR01920">
    <property type="entry name" value="Shik_kin_archae"/>
    <property type="match status" value="1"/>
</dbReference>
<evidence type="ECO:0000259" key="15">
    <source>
        <dbReference type="Pfam" id="PF00288"/>
    </source>
</evidence>
<sequence length="300" mass="31491">MCGPSEKQLVVGVVGVFGVGVSWGALTVVNALVTGRGAAIGVGLRTRVEVSSEAKEGWVNIRASGSAGDLLGAVYDEFLKKTKVQAFDIRALITTDLPGGMGMKSSSSVANALILALADAYNLTMSHMDVLSINTSASIRAGVSYTGALDDAAACLLGGVTVTDNRLGLILRRYSAKPEKAIFLIPRGLHRPDVTKKLSSDMRCSLVTAHRLALIGRYHEALNINGAVYAYAYGYPNQPTLEAWRLGASAAGITGNGPAYAALAENGVLEELTKKWSAHGKLIITETRNSEEDSNHGSSV</sequence>
<protein>
    <recommendedName>
        <fullName evidence="5 14">Shikimate kinase</fullName>
        <shortName evidence="14">SK</shortName>
        <ecNumber evidence="4 14">2.7.1.71</ecNumber>
    </recommendedName>
</protein>
<dbReference type="EMBL" id="NEXJ01000022">
    <property type="protein sequence ID" value="PSN92512.1"/>
    <property type="molecule type" value="Genomic_DNA"/>
</dbReference>
<evidence type="ECO:0000256" key="12">
    <source>
        <dbReference type="ARBA" id="ARBA00023141"/>
    </source>
</evidence>
<dbReference type="Pfam" id="PF00288">
    <property type="entry name" value="GHMP_kinases_N"/>
    <property type="match status" value="1"/>
</dbReference>
<dbReference type="GO" id="GO:0005524">
    <property type="term" value="F:ATP binding"/>
    <property type="evidence" value="ECO:0007669"/>
    <property type="project" value="UniProtKB-UniRule"/>
</dbReference>
<keyword evidence="8 14" id="KW-0808">Transferase</keyword>
<organism evidence="16 17">
    <name type="scientific">Candidatus Marsarchaeota G2 archaeon ECH_B_SAG-M15</name>
    <dbReference type="NCBI Taxonomy" id="1978162"/>
    <lineage>
        <taxon>Archaea</taxon>
        <taxon>Candidatus Marsarchaeota</taxon>
        <taxon>Candidatus Marsarchaeota group 2</taxon>
    </lineage>
</organism>
<dbReference type="InterPro" id="IPR006204">
    <property type="entry name" value="GHMP_kinase_N_dom"/>
</dbReference>
<evidence type="ECO:0000256" key="8">
    <source>
        <dbReference type="ARBA" id="ARBA00022679"/>
    </source>
</evidence>
<keyword evidence="7 14" id="KW-0028">Amino-acid biosynthesis</keyword>
<dbReference type="SUPFAM" id="SSF54211">
    <property type="entry name" value="Ribosomal protein S5 domain 2-like"/>
    <property type="match status" value="1"/>
</dbReference>
<evidence type="ECO:0000313" key="16">
    <source>
        <dbReference type="EMBL" id="PSN92512.1"/>
    </source>
</evidence>
<dbReference type="Gene3D" id="3.30.230.10">
    <property type="match status" value="1"/>
</dbReference>
<dbReference type="InterPro" id="IPR020568">
    <property type="entry name" value="Ribosomal_Su5_D2-typ_SF"/>
</dbReference>
<gene>
    <name evidence="14" type="primary">aroK</name>
    <name evidence="16" type="ORF">B9Q08_01275</name>
</gene>
<dbReference type="EC" id="2.7.1.71" evidence="4 14"/>
<dbReference type="GO" id="GO:0005737">
    <property type="term" value="C:cytoplasm"/>
    <property type="evidence" value="ECO:0007669"/>
    <property type="project" value="UniProtKB-SubCell"/>
</dbReference>
<dbReference type="UniPathway" id="UPA00053">
    <property type="reaction ID" value="UER00088"/>
</dbReference>
<comment type="caution">
    <text evidence="14">Lacks conserved residue(s) required for the propagation of feature annotation.</text>
</comment>
<evidence type="ECO:0000256" key="1">
    <source>
        <dbReference type="ARBA" id="ARBA00004496"/>
    </source>
</evidence>
<dbReference type="Proteomes" id="UP000240490">
    <property type="component" value="Unassembled WGS sequence"/>
</dbReference>
<evidence type="ECO:0000256" key="14">
    <source>
        <dbReference type="HAMAP-Rule" id="MF_00370"/>
    </source>
</evidence>
<dbReference type="HAMAP" id="MF_00370">
    <property type="entry name" value="Shik_kinase_arch"/>
    <property type="match status" value="1"/>
</dbReference>
<keyword evidence="11 14" id="KW-0067">ATP-binding</keyword>
<dbReference type="GO" id="GO:0009423">
    <property type="term" value="P:chorismate biosynthetic process"/>
    <property type="evidence" value="ECO:0007669"/>
    <property type="project" value="UniProtKB-UniRule"/>
</dbReference>
<evidence type="ECO:0000256" key="11">
    <source>
        <dbReference type="ARBA" id="ARBA00022840"/>
    </source>
</evidence>
<dbReference type="GO" id="GO:0004765">
    <property type="term" value="F:shikimate kinase activity"/>
    <property type="evidence" value="ECO:0007669"/>
    <property type="project" value="UniProtKB-UniRule"/>
</dbReference>
<dbReference type="GO" id="GO:0008652">
    <property type="term" value="P:amino acid biosynthetic process"/>
    <property type="evidence" value="ECO:0007669"/>
    <property type="project" value="UniProtKB-KW"/>
</dbReference>
<evidence type="ECO:0000313" key="17">
    <source>
        <dbReference type="Proteomes" id="UP000240490"/>
    </source>
</evidence>
<evidence type="ECO:0000256" key="7">
    <source>
        <dbReference type="ARBA" id="ARBA00022605"/>
    </source>
</evidence>
<comment type="caution">
    <text evidence="16">The sequence shown here is derived from an EMBL/GenBank/DDBJ whole genome shotgun (WGS) entry which is preliminary data.</text>
</comment>
<keyword evidence="10 14" id="KW-0418">Kinase</keyword>
<evidence type="ECO:0000256" key="6">
    <source>
        <dbReference type="ARBA" id="ARBA00022490"/>
    </source>
</evidence>
<evidence type="ECO:0000256" key="9">
    <source>
        <dbReference type="ARBA" id="ARBA00022741"/>
    </source>
</evidence>
<accession>A0A2R6B1J9</accession>
<dbReference type="InterPro" id="IPR014721">
    <property type="entry name" value="Ribsml_uS5_D2-typ_fold_subgr"/>
</dbReference>
<dbReference type="GO" id="GO:0009073">
    <property type="term" value="P:aromatic amino acid family biosynthetic process"/>
    <property type="evidence" value="ECO:0007669"/>
    <property type="project" value="UniProtKB-KW"/>
</dbReference>
<feature type="domain" description="GHMP kinase N-terminal" evidence="15">
    <location>
        <begin position="72"/>
        <end position="159"/>
    </location>
</feature>
<evidence type="ECO:0000256" key="2">
    <source>
        <dbReference type="ARBA" id="ARBA00004842"/>
    </source>
</evidence>
<keyword evidence="9 14" id="KW-0547">Nucleotide-binding</keyword>
<evidence type="ECO:0000256" key="13">
    <source>
        <dbReference type="ARBA" id="ARBA00048567"/>
    </source>
</evidence>
<dbReference type="PANTHER" id="PTHR20861">
    <property type="entry name" value="HOMOSERINE/4-DIPHOSPHOCYTIDYL-2-C-METHYL-D-ERYTHRITOL KINASE"/>
    <property type="match status" value="1"/>
</dbReference>
<comment type="similarity">
    <text evidence="3 14">Belongs to the GHMP kinase family. Archaeal shikimate kinase subfamily.</text>
</comment>
<comment type="subcellular location">
    <subcellularLocation>
        <location evidence="1 14">Cytoplasm</location>
    </subcellularLocation>
</comment>
<dbReference type="AlphaFoldDB" id="A0A2R6B1J9"/>
<evidence type="ECO:0000256" key="5">
    <source>
        <dbReference type="ARBA" id="ARBA00013853"/>
    </source>
</evidence>
<reference evidence="16 17" key="1">
    <citation type="submission" date="2017-04" db="EMBL/GenBank/DDBJ databases">
        <title>Novel microbial lineages endemic to geothermal iron-oxide mats fill important gaps in the evolutionary history of Archaea.</title>
        <authorList>
            <person name="Jay Z.J."/>
            <person name="Beam J.P."/>
            <person name="Dlakic M."/>
            <person name="Rusch D.B."/>
            <person name="Kozubal M.A."/>
            <person name="Inskeep W.P."/>
        </authorList>
    </citation>
    <scope>NUCLEOTIDE SEQUENCE [LARGE SCALE GENOMIC DNA]</scope>
    <source>
        <strain evidence="16">ECH_B_SAG-M15</strain>
    </source>
</reference>
<dbReference type="InterPro" id="IPR010189">
    <property type="entry name" value="SK_arc"/>
</dbReference>
<comment type="pathway">
    <text evidence="2 14">Metabolic intermediate biosynthesis; chorismate biosynthesis; chorismate from D-erythrose 4-phosphate and phosphoenolpyruvate: step 5/7.</text>
</comment>
<evidence type="ECO:0000256" key="10">
    <source>
        <dbReference type="ARBA" id="ARBA00022777"/>
    </source>
</evidence>
<keyword evidence="6 14" id="KW-0963">Cytoplasm</keyword>
<name>A0A2R6B1J9_9ARCH</name>
<comment type="catalytic activity">
    <reaction evidence="13 14">
        <text>shikimate + ATP = 3-phosphoshikimate + ADP + H(+)</text>
        <dbReference type="Rhea" id="RHEA:13121"/>
        <dbReference type="ChEBI" id="CHEBI:15378"/>
        <dbReference type="ChEBI" id="CHEBI:30616"/>
        <dbReference type="ChEBI" id="CHEBI:36208"/>
        <dbReference type="ChEBI" id="CHEBI:145989"/>
        <dbReference type="ChEBI" id="CHEBI:456216"/>
        <dbReference type="EC" id="2.7.1.71"/>
    </reaction>
</comment>
<evidence type="ECO:0000256" key="3">
    <source>
        <dbReference type="ARBA" id="ARBA00010202"/>
    </source>
</evidence>
<dbReference type="PIRSF" id="PIRSF005758">
    <property type="entry name" value="Shikimt_kin_arch"/>
    <property type="match status" value="1"/>
</dbReference>
<evidence type="ECO:0000256" key="4">
    <source>
        <dbReference type="ARBA" id="ARBA00012154"/>
    </source>
</evidence>
<keyword evidence="12 14" id="KW-0057">Aromatic amino acid biosynthesis</keyword>
<dbReference type="PANTHER" id="PTHR20861:SF3">
    <property type="entry name" value="SHIKIMATE KINASE"/>
    <property type="match status" value="1"/>
</dbReference>